<dbReference type="Pfam" id="PF10109">
    <property type="entry name" value="Phage_TAC_7"/>
    <property type="match status" value="1"/>
</dbReference>
<keyword evidence="2" id="KW-1185">Reference proteome</keyword>
<name>A0ABY7YWD0_9HYPH</name>
<dbReference type="Proteomes" id="UP001222118">
    <property type="component" value="Chromosome"/>
</dbReference>
<dbReference type="InterPro" id="IPR019289">
    <property type="entry name" value="Phage_tail_E/E"/>
</dbReference>
<accession>A0ABY7YWD0</accession>
<proteinExistence type="predicted"/>
<dbReference type="EMBL" id="CP118247">
    <property type="protein sequence ID" value="WDR05554.1"/>
    <property type="molecule type" value="Genomic_DNA"/>
</dbReference>
<sequence length="99" mass="10944">MTEFVKKVALTRPIDRDGVKITAVGLQRPTKQVIDGWNATLRKLEADAERPLTETTKWLHAIAHMTDLPISAVRMLSVPDAKALAHHICDLKAEHGRAG</sequence>
<dbReference type="RefSeq" id="WP_282211073.1">
    <property type="nucleotide sequence ID" value="NZ_CP118247.1"/>
</dbReference>
<organism evidence="1 2">
    <name type="scientific">Devosia rhodophyticola</name>
    <dbReference type="NCBI Taxonomy" id="3026423"/>
    <lineage>
        <taxon>Bacteria</taxon>
        <taxon>Pseudomonadati</taxon>
        <taxon>Pseudomonadota</taxon>
        <taxon>Alphaproteobacteria</taxon>
        <taxon>Hyphomicrobiales</taxon>
        <taxon>Devosiaceae</taxon>
        <taxon>Devosia</taxon>
    </lineage>
</organism>
<evidence type="ECO:0000313" key="2">
    <source>
        <dbReference type="Proteomes" id="UP001222118"/>
    </source>
</evidence>
<reference evidence="1 2" key="1">
    <citation type="submission" date="2023-02" db="EMBL/GenBank/DDBJ databases">
        <title>Devosia chondri sp. nov., isolated from the phycosphere of marine algae.</title>
        <authorList>
            <person name="Kim J.M."/>
            <person name="Lee J.K."/>
            <person name="Choi B.J."/>
            <person name="Bayburt H."/>
            <person name="Jeon C.O."/>
        </authorList>
    </citation>
    <scope>NUCLEOTIDE SEQUENCE [LARGE SCALE GENOMIC DNA]</scope>
    <source>
        <strain evidence="1 2">G2-5</strain>
    </source>
</reference>
<gene>
    <name evidence="1" type="ORF">PSQ90_14945</name>
</gene>
<protein>
    <submittedName>
        <fullName evidence="1">Phage tail assembly protein</fullName>
    </submittedName>
</protein>
<evidence type="ECO:0000313" key="1">
    <source>
        <dbReference type="EMBL" id="WDR05554.1"/>
    </source>
</evidence>